<dbReference type="PROSITE" id="PS00455">
    <property type="entry name" value="AMP_BINDING"/>
    <property type="match status" value="1"/>
</dbReference>
<name>A0A5E4RE54_9BURK</name>
<dbReference type="InterPro" id="IPR025110">
    <property type="entry name" value="AMP-bd_C"/>
</dbReference>
<reference evidence="3 4" key="1">
    <citation type="submission" date="2019-08" db="EMBL/GenBank/DDBJ databases">
        <authorList>
            <person name="Peeters C."/>
        </authorList>
    </citation>
    <scope>NUCLEOTIDE SEQUENCE [LARGE SCALE GENOMIC DNA]</scope>
    <source>
        <strain evidence="3 4">LMG 31012</strain>
    </source>
</reference>
<dbReference type="Proteomes" id="UP000400981">
    <property type="component" value="Unassembled WGS sequence"/>
</dbReference>
<dbReference type="InterPro" id="IPR042099">
    <property type="entry name" value="ANL_N_sf"/>
</dbReference>
<dbReference type="AlphaFoldDB" id="A0A5E4RE54"/>
<dbReference type="InterPro" id="IPR045851">
    <property type="entry name" value="AMP-bd_C_sf"/>
</dbReference>
<feature type="domain" description="AMP-dependent synthetase/ligase" evidence="1">
    <location>
        <begin position="8"/>
        <end position="361"/>
    </location>
</feature>
<dbReference type="Gene3D" id="3.30.300.30">
    <property type="match status" value="1"/>
</dbReference>
<evidence type="ECO:0000259" key="2">
    <source>
        <dbReference type="Pfam" id="PF13193"/>
    </source>
</evidence>
<feature type="domain" description="AMP-binding enzyme C-terminal" evidence="2">
    <location>
        <begin position="412"/>
        <end position="486"/>
    </location>
</feature>
<dbReference type="Pfam" id="PF00501">
    <property type="entry name" value="AMP-binding"/>
    <property type="match status" value="1"/>
</dbReference>
<dbReference type="Pfam" id="PF13193">
    <property type="entry name" value="AMP-binding_C"/>
    <property type="match status" value="1"/>
</dbReference>
<accession>A0A5E4RE54</accession>
<sequence length="503" mass="53456">MYPIDFLWRAAERFPNRTAIVSPEGNLSFADLARRVLERATALTAIDPGPGTRVCVGAANTVDHLVAILSILAAGKVWIPLNPRNGDPELHRIVEFSEPSLVLADVDMAARLGGVSAPVRTLDELAHGGLGGASAAHAVAIGPNASGGVSVNAPQAIKFTGGTTGVPKGVMQPLRAWNANIVTQIHELGLTPEDRYLVAAPITHGTSTYMLPLLAVGGALVFPEQAKPAALLDAAAHHRVTLFFVPPTLVLALVDEQRSAPRDLSALRYLVYGGAPMRPEQIRGAQAVFGQVLCTSFGQTEAPQIITFLRPEAMVGELLASIGKPTLLTRVAIVDKDGNPLPAGEAGEIAVRGDLVMTGYFKAEAETRKTLVNGWLRTGDAGVFDERGYLFLRDRIRDVIITGGFNVYPSDVEVVLSAHPAIADCSVVGVPDDKWGEAVHAAIQVRPGMHVDVEALIAEVKRELGSVKTPKQVHLFDVLPRSAVGKVLKPAIREAILTDRSRS</sequence>
<dbReference type="Gene3D" id="3.40.50.12780">
    <property type="entry name" value="N-terminal domain of ligase-like"/>
    <property type="match status" value="1"/>
</dbReference>
<dbReference type="InterPro" id="IPR050237">
    <property type="entry name" value="ATP-dep_AMP-bd_enzyme"/>
</dbReference>
<gene>
    <name evidence="3" type="ORF">PEP31012_00129</name>
</gene>
<proteinExistence type="predicted"/>
<dbReference type="RefSeq" id="WP_150587444.1">
    <property type="nucleotide sequence ID" value="NZ_CABPSH010000001.1"/>
</dbReference>
<evidence type="ECO:0000313" key="3">
    <source>
        <dbReference type="EMBL" id="VVD61570.1"/>
    </source>
</evidence>
<protein>
    <submittedName>
        <fullName evidence="3">Long-chain fatty acid--CoA ligase</fullName>
    </submittedName>
</protein>
<dbReference type="InterPro" id="IPR020845">
    <property type="entry name" value="AMP-binding_CS"/>
</dbReference>
<keyword evidence="3" id="KW-0436">Ligase</keyword>
<dbReference type="PANTHER" id="PTHR43767:SF7">
    <property type="entry name" value="MEDIUM_LONG-CHAIN-FATTY-ACID--COA LIGASE FADD8"/>
    <property type="match status" value="1"/>
</dbReference>
<organism evidence="3 4">
    <name type="scientific">Pandoraea eparura</name>
    <dbReference type="NCBI Taxonomy" id="2508291"/>
    <lineage>
        <taxon>Bacteria</taxon>
        <taxon>Pseudomonadati</taxon>
        <taxon>Pseudomonadota</taxon>
        <taxon>Betaproteobacteria</taxon>
        <taxon>Burkholderiales</taxon>
        <taxon>Burkholderiaceae</taxon>
        <taxon>Pandoraea</taxon>
    </lineage>
</organism>
<keyword evidence="4" id="KW-1185">Reference proteome</keyword>
<dbReference type="SUPFAM" id="SSF56801">
    <property type="entry name" value="Acetyl-CoA synthetase-like"/>
    <property type="match status" value="1"/>
</dbReference>
<dbReference type="EMBL" id="CABPSH010000001">
    <property type="protein sequence ID" value="VVD61570.1"/>
    <property type="molecule type" value="Genomic_DNA"/>
</dbReference>
<dbReference type="InterPro" id="IPR000873">
    <property type="entry name" value="AMP-dep_synth/lig_dom"/>
</dbReference>
<dbReference type="OrthoDB" id="9766486at2"/>
<dbReference type="GO" id="GO:0016877">
    <property type="term" value="F:ligase activity, forming carbon-sulfur bonds"/>
    <property type="evidence" value="ECO:0007669"/>
    <property type="project" value="UniProtKB-ARBA"/>
</dbReference>
<evidence type="ECO:0000259" key="1">
    <source>
        <dbReference type="Pfam" id="PF00501"/>
    </source>
</evidence>
<evidence type="ECO:0000313" key="4">
    <source>
        <dbReference type="Proteomes" id="UP000400981"/>
    </source>
</evidence>
<dbReference type="PANTHER" id="PTHR43767">
    <property type="entry name" value="LONG-CHAIN-FATTY-ACID--COA LIGASE"/>
    <property type="match status" value="1"/>
</dbReference>